<feature type="domain" description="TATA box binding protein associated factor (TAF) histone-like fold" evidence="7">
    <location>
        <begin position="3"/>
        <end position="68"/>
    </location>
</feature>
<evidence type="ECO:0000313" key="9">
    <source>
        <dbReference type="Proteomes" id="UP000256970"/>
    </source>
</evidence>
<dbReference type="EMBL" id="FNXT01000141">
    <property type="protein sequence ID" value="SZX61393.1"/>
    <property type="molecule type" value="Genomic_DNA"/>
</dbReference>
<feature type="region of interest" description="Disordered" evidence="6">
    <location>
        <begin position="260"/>
        <end position="285"/>
    </location>
</feature>
<evidence type="ECO:0000256" key="1">
    <source>
        <dbReference type="ARBA" id="ARBA00004123"/>
    </source>
</evidence>
<feature type="region of interest" description="Disordered" evidence="6">
    <location>
        <begin position="476"/>
        <end position="508"/>
    </location>
</feature>
<dbReference type="InterPro" id="IPR004823">
    <property type="entry name" value="TAF_TATA-bd_Histone-like_dom"/>
</dbReference>
<dbReference type="Gene3D" id="1.25.40.770">
    <property type="entry name" value="TAF6, C-terminal HEAT repeat domain"/>
    <property type="match status" value="1"/>
</dbReference>
<dbReference type="GO" id="GO:0003713">
    <property type="term" value="F:transcription coactivator activity"/>
    <property type="evidence" value="ECO:0007669"/>
    <property type="project" value="TreeGrafter"/>
</dbReference>
<dbReference type="Pfam" id="PF07571">
    <property type="entry name" value="TAF6_C"/>
    <property type="match status" value="1"/>
</dbReference>
<keyword evidence="9" id="KW-1185">Reference proteome</keyword>
<reference evidence="8 9" key="1">
    <citation type="submission" date="2016-10" db="EMBL/GenBank/DDBJ databases">
        <authorList>
            <person name="Cai Z."/>
        </authorList>
    </citation>
    <scope>NUCLEOTIDE SEQUENCE [LARGE SCALE GENOMIC DNA]</scope>
</reference>
<organism evidence="8 9">
    <name type="scientific">Tetradesmus obliquus</name>
    <name type="common">Green alga</name>
    <name type="synonym">Acutodesmus obliquus</name>
    <dbReference type="NCBI Taxonomy" id="3088"/>
    <lineage>
        <taxon>Eukaryota</taxon>
        <taxon>Viridiplantae</taxon>
        <taxon>Chlorophyta</taxon>
        <taxon>core chlorophytes</taxon>
        <taxon>Chlorophyceae</taxon>
        <taxon>CS clade</taxon>
        <taxon>Sphaeropleales</taxon>
        <taxon>Scenedesmaceae</taxon>
        <taxon>Tetradesmus</taxon>
    </lineage>
</organism>
<dbReference type="AlphaFoldDB" id="A0A383V8W2"/>
<dbReference type="GO" id="GO:0046982">
    <property type="term" value="F:protein heterodimerization activity"/>
    <property type="evidence" value="ECO:0007669"/>
    <property type="project" value="InterPro"/>
</dbReference>
<dbReference type="GO" id="GO:0016251">
    <property type="term" value="F:RNA polymerase II general transcription initiation factor activity"/>
    <property type="evidence" value="ECO:0007669"/>
    <property type="project" value="InterPro"/>
</dbReference>
<dbReference type="STRING" id="3088.A0A383V8W2"/>
<dbReference type="SUPFAM" id="SSF47113">
    <property type="entry name" value="Histone-fold"/>
    <property type="match status" value="1"/>
</dbReference>
<sequence>MSIIHPNTIKAIAQSVDIPKLSDEAAQTLAPDVEYRLREVVQEALKFAKHAKRTKLTSEDINDALRLRNVEPLYGFGSRDPAKFLRVATHPELMYVRDPELSYHELIEAPLPKLPREAGVAVHWLAVNGVQPDLPENTPLEQPAPKRQKLGSRQGAAGAEGLPGAGAAAGADGHLTAPGLAAAAAASGSGAAANAAAAAAAGAAGASHRNLPGQGFNPRAAAANASVALQLPLRHAVSRELQVYFDKIVGLSLTPPPPPAPTAAAAAGLGGGSSSRGAHGGQAHSGCRGSATAAVGAAEKHAALLRGAFASVAADPGLHALVPYFTAFIADGVVQHLEQIWLLERLLQLAAALLANPAVHLEHYLQQLLPAVVTCLVTRALGAHPLEDHWGLRRRAAALLASICSAFAAPHHNLAPRLCRVLAGAWLDPGKSLSSKYGAVVGLQALGPQVVRTLLIPHLEPFMSSSLFPAMADEPAAAAAAADSDKPLPDGSSSAQEQQQKQRQEQQQRREAWQVYGALLSAAGGAMYDLLIGQLQGQLPMHLLLARRSRPDMEWESTTLSQQVLKAVRGPGVGQGMVQQGKGQQQQQAVDGGAVDAAAADGGGAGGVNGRIAGTGGQDAAAAGAQSISGQQQQLQTRQLVGGGPAAAAARKRAAGSSSSQQQEQQPSVAEVLGDAWKEDSDVNATLGALLHLFGEDLLASLPLPQLAAVSI</sequence>
<gene>
    <name evidence="8" type="ORF">BQ4739_LOCUS1890</name>
</gene>
<feature type="region of interest" description="Disordered" evidence="6">
    <location>
        <begin position="624"/>
        <end position="671"/>
    </location>
</feature>
<name>A0A383V8W2_TETOB</name>
<keyword evidence="4" id="KW-0804">Transcription</keyword>
<dbReference type="GO" id="GO:0005669">
    <property type="term" value="C:transcription factor TFIID complex"/>
    <property type="evidence" value="ECO:0007669"/>
    <property type="project" value="InterPro"/>
</dbReference>
<evidence type="ECO:0000313" key="8">
    <source>
        <dbReference type="EMBL" id="SZX61393.1"/>
    </source>
</evidence>
<proteinExistence type="inferred from homology"/>
<dbReference type="InterPro" id="IPR009072">
    <property type="entry name" value="Histone-fold"/>
</dbReference>
<comment type="subcellular location">
    <subcellularLocation>
        <location evidence="1">Nucleus</location>
    </subcellularLocation>
</comment>
<dbReference type="InterPro" id="IPR046344">
    <property type="entry name" value="TAF6_C_sf"/>
</dbReference>
<dbReference type="Proteomes" id="UP000256970">
    <property type="component" value="Unassembled WGS sequence"/>
</dbReference>
<evidence type="ECO:0000256" key="5">
    <source>
        <dbReference type="ARBA" id="ARBA00023242"/>
    </source>
</evidence>
<dbReference type="CDD" id="cd22931">
    <property type="entry name" value="HFD_TAF6"/>
    <property type="match status" value="1"/>
</dbReference>
<feature type="compositionally biased region" description="Low complexity" evidence="6">
    <location>
        <begin position="624"/>
        <end position="640"/>
    </location>
</feature>
<keyword evidence="3" id="KW-0805">Transcription regulation</keyword>
<dbReference type="PANTHER" id="PTHR10221">
    <property type="entry name" value="TRANSCRIPTION INITIATION FACTOR TFIID SUBUNIT 6"/>
    <property type="match status" value="1"/>
</dbReference>
<evidence type="ECO:0000256" key="6">
    <source>
        <dbReference type="SAM" id="MobiDB-lite"/>
    </source>
</evidence>
<keyword evidence="5" id="KW-0539">Nucleus</keyword>
<feature type="compositionally biased region" description="Low complexity" evidence="6">
    <location>
        <begin position="155"/>
        <end position="165"/>
    </location>
</feature>
<dbReference type="GO" id="GO:0000124">
    <property type="term" value="C:SAGA complex"/>
    <property type="evidence" value="ECO:0007669"/>
    <property type="project" value="InterPro"/>
</dbReference>
<accession>A0A383V8W2</accession>
<comment type="similarity">
    <text evidence="2">Belongs to the TAF6 family.</text>
</comment>
<evidence type="ECO:0000259" key="7">
    <source>
        <dbReference type="SMART" id="SM00803"/>
    </source>
</evidence>
<evidence type="ECO:0000256" key="2">
    <source>
        <dbReference type="ARBA" id="ARBA00007688"/>
    </source>
</evidence>
<dbReference type="Gene3D" id="1.10.20.10">
    <property type="entry name" value="Histone, subunit A"/>
    <property type="match status" value="1"/>
</dbReference>
<dbReference type="InterPro" id="IPR037796">
    <property type="entry name" value="TAF6"/>
</dbReference>
<feature type="region of interest" description="Disordered" evidence="6">
    <location>
        <begin position="575"/>
        <end position="596"/>
    </location>
</feature>
<dbReference type="Pfam" id="PF02969">
    <property type="entry name" value="TAF"/>
    <property type="match status" value="1"/>
</dbReference>
<dbReference type="GO" id="GO:0046695">
    <property type="term" value="C:SLIK (SAGA-like) complex"/>
    <property type="evidence" value="ECO:0007669"/>
    <property type="project" value="InterPro"/>
</dbReference>
<feature type="compositionally biased region" description="Low complexity" evidence="6">
    <location>
        <begin position="655"/>
        <end position="671"/>
    </location>
</feature>
<evidence type="ECO:0000256" key="3">
    <source>
        <dbReference type="ARBA" id="ARBA00023015"/>
    </source>
</evidence>
<evidence type="ECO:0000256" key="4">
    <source>
        <dbReference type="ARBA" id="ARBA00023163"/>
    </source>
</evidence>
<dbReference type="GO" id="GO:0051123">
    <property type="term" value="P:RNA polymerase II preinitiation complex assembly"/>
    <property type="evidence" value="ECO:0007669"/>
    <property type="project" value="TreeGrafter"/>
</dbReference>
<feature type="region of interest" description="Disordered" evidence="6">
    <location>
        <begin position="132"/>
        <end position="165"/>
    </location>
</feature>
<feature type="compositionally biased region" description="Gly residues" evidence="6">
    <location>
        <begin position="268"/>
        <end position="280"/>
    </location>
</feature>
<dbReference type="SMART" id="SM00803">
    <property type="entry name" value="TAF"/>
    <property type="match status" value="1"/>
</dbReference>
<dbReference type="FunFam" id="1.25.40.770:FF:000001">
    <property type="entry name" value="Transcription initiation factor TFIID subunit 6"/>
    <property type="match status" value="1"/>
</dbReference>
<feature type="compositionally biased region" description="Low complexity" evidence="6">
    <location>
        <begin position="576"/>
        <end position="596"/>
    </location>
</feature>
<dbReference type="InterPro" id="IPR011442">
    <property type="entry name" value="TAF6_C"/>
</dbReference>
<protein>
    <recommendedName>
        <fullName evidence="7">TATA box binding protein associated factor (TAF) histone-like fold domain-containing protein</fullName>
    </recommendedName>
</protein>
<dbReference type="PANTHER" id="PTHR10221:SF9">
    <property type="entry name" value="TRANSCRIPTION INITIATION FACTOR TFIID SUBUNIT 6"/>
    <property type="match status" value="1"/>
</dbReference>
<dbReference type="CDD" id="cd08050">
    <property type="entry name" value="TAF6C"/>
    <property type="match status" value="1"/>
</dbReference>